<comment type="subcellular location">
    <subcellularLocation>
        <location evidence="5">Cytoplasm</location>
    </subcellularLocation>
    <subcellularLocation>
        <location evidence="1">Membrane</location>
    </subcellularLocation>
</comment>
<dbReference type="Gene3D" id="3.90.550.10">
    <property type="entry name" value="Spore Coat Polysaccharide Biosynthesis Protein SpsA, Chain A"/>
    <property type="match status" value="1"/>
</dbReference>
<evidence type="ECO:0000313" key="6">
    <source>
        <dbReference type="EMBL" id="GAK56034.1"/>
    </source>
</evidence>
<dbReference type="GO" id="GO:0016020">
    <property type="term" value="C:membrane"/>
    <property type="evidence" value="ECO:0007669"/>
    <property type="project" value="UniProtKB-SubCell"/>
</dbReference>
<evidence type="ECO:0000256" key="1">
    <source>
        <dbReference type="ARBA" id="ARBA00004370"/>
    </source>
</evidence>
<name>A0A081BUM9_VECG1</name>
<dbReference type="UniPathway" id="UPA00358">
    <property type="reaction ID" value="UER00476"/>
</dbReference>
<dbReference type="Pfam" id="PF02348">
    <property type="entry name" value="CTP_transf_3"/>
    <property type="match status" value="1"/>
</dbReference>
<dbReference type="NCBIfam" id="TIGR00466">
    <property type="entry name" value="kdsB"/>
    <property type="match status" value="1"/>
</dbReference>
<comment type="function">
    <text evidence="5">Activates KDO (a required 8-carbon sugar) for incorporation into bacterial lipopolysaccharide in Gram-negative bacteria.</text>
</comment>
<evidence type="ECO:0000313" key="7">
    <source>
        <dbReference type="Proteomes" id="UP000030661"/>
    </source>
</evidence>
<keyword evidence="5" id="KW-0963">Cytoplasm</keyword>
<dbReference type="HOGENOM" id="CLU_065038_0_1_0"/>
<dbReference type="NCBIfam" id="NF003952">
    <property type="entry name" value="PRK05450.1-5"/>
    <property type="match status" value="1"/>
</dbReference>
<evidence type="ECO:0000256" key="5">
    <source>
        <dbReference type="HAMAP-Rule" id="MF_00057"/>
    </source>
</evidence>
<sequence>MNVVAIIPARYDSVRFPGKSLADICGKPMIQHVYERTSEVALFQEVIVATDDHRIEQAVLKFGGNVQMTSRDHKTGTDRLTEVAKHLEADIIVNVQGDEPLIQPAMIEQAIHPLLDDPDVAIGTLKHKIEHPHDLFNPNIVKVITDIRDRAIYFSRSPIPFIKGMDMHHEGFWKFRFYRHIGLYAYRRDFLLKFITLPQTPLEIVEGLEQLRALEHGYVIHVVETQCESIGVDTPEDLEQILRLLRQT</sequence>
<keyword evidence="7" id="KW-1185">Reference proteome</keyword>
<dbReference type="FunFam" id="3.90.550.10:FF:000011">
    <property type="entry name" value="3-deoxy-manno-octulosonate cytidylyltransferase"/>
    <property type="match status" value="1"/>
</dbReference>
<dbReference type="EMBL" id="DF820464">
    <property type="protein sequence ID" value="GAK56034.1"/>
    <property type="molecule type" value="Genomic_DNA"/>
</dbReference>
<comment type="catalytic activity">
    <reaction evidence="5">
        <text>3-deoxy-alpha-D-manno-oct-2-ulosonate + CTP = CMP-3-deoxy-beta-D-manno-octulosonate + diphosphate</text>
        <dbReference type="Rhea" id="RHEA:23448"/>
        <dbReference type="ChEBI" id="CHEBI:33019"/>
        <dbReference type="ChEBI" id="CHEBI:37563"/>
        <dbReference type="ChEBI" id="CHEBI:85986"/>
        <dbReference type="ChEBI" id="CHEBI:85987"/>
        <dbReference type="EC" id="2.7.7.38"/>
    </reaction>
</comment>
<dbReference type="EC" id="2.7.7.38" evidence="5"/>
<gene>
    <name evidence="5" type="primary">kdsB</name>
    <name evidence="6" type="ORF">U27_02996</name>
</gene>
<dbReference type="CDD" id="cd02517">
    <property type="entry name" value="CMP-KDO-Synthetase"/>
    <property type="match status" value="1"/>
</dbReference>
<accession>A0A081BUM9</accession>
<dbReference type="InterPro" id="IPR004528">
    <property type="entry name" value="KdsB"/>
</dbReference>
<dbReference type="InterPro" id="IPR003329">
    <property type="entry name" value="Cytidylyl_trans"/>
</dbReference>
<dbReference type="eggNOG" id="COG1212">
    <property type="taxonomic scope" value="Bacteria"/>
</dbReference>
<proteinExistence type="inferred from homology"/>
<dbReference type="STRING" id="1499967.U27_02996"/>
<dbReference type="SUPFAM" id="SSF53448">
    <property type="entry name" value="Nucleotide-diphospho-sugar transferases"/>
    <property type="match status" value="1"/>
</dbReference>
<keyword evidence="4 5" id="KW-0448">Lipopolysaccharide biosynthesis</keyword>
<dbReference type="PANTHER" id="PTHR42866">
    <property type="entry name" value="3-DEOXY-MANNO-OCTULOSONATE CYTIDYLYLTRANSFERASE"/>
    <property type="match status" value="1"/>
</dbReference>
<keyword evidence="3 5" id="KW-0548">Nucleotidyltransferase</keyword>
<comment type="pathway">
    <text evidence="5">Nucleotide-sugar biosynthesis; CMP-3-deoxy-D-manno-octulosonate biosynthesis; CMP-3-deoxy-D-manno-octulosonate from 3-deoxy-D-manno-octulosonate and CTP: step 1/1.</text>
</comment>
<evidence type="ECO:0000256" key="3">
    <source>
        <dbReference type="ARBA" id="ARBA00022695"/>
    </source>
</evidence>
<dbReference type="NCBIfam" id="NF003950">
    <property type="entry name" value="PRK05450.1-3"/>
    <property type="match status" value="1"/>
</dbReference>
<keyword evidence="2 5" id="KW-0808">Transferase</keyword>
<comment type="similarity">
    <text evidence="5">Belongs to the KdsB family.</text>
</comment>
<dbReference type="InterPro" id="IPR029044">
    <property type="entry name" value="Nucleotide-diphossugar_trans"/>
</dbReference>
<evidence type="ECO:0000256" key="4">
    <source>
        <dbReference type="ARBA" id="ARBA00022985"/>
    </source>
</evidence>
<dbReference type="GO" id="GO:0033468">
    <property type="term" value="P:CMP-keto-3-deoxy-D-manno-octulosonic acid biosynthetic process"/>
    <property type="evidence" value="ECO:0007669"/>
    <property type="project" value="UniProtKB-UniRule"/>
</dbReference>
<dbReference type="HAMAP" id="MF_00057">
    <property type="entry name" value="KdsB"/>
    <property type="match status" value="1"/>
</dbReference>
<reference evidence="6" key="1">
    <citation type="journal article" date="2015" name="PeerJ">
        <title>First genomic representation of candidate bacterial phylum KSB3 points to enhanced environmental sensing as a trigger of wastewater bulking.</title>
        <authorList>
            <person name="Sekiguchi Y."/>
            <person name="Ohashi A."/>
            <person name="Parks D.H."/>
            <person name="Yamauchi T."/>
            <person name="Tyson G.W."/>
            <person name="Hugenholtz P."/>
        </authorList>
    </citation>
    <scope>NUCLEOTIDE SEQUENCE [LARGE SCALE GENOMIC DNA]</scope>
</reference>
<evidence type="ECO:0000256" key="2">
    <source>
        <dbReference type="ARBA" id="ARBA00022679"/>
    </source>
</evidence>
<dbReference type="GO" id="GO:0008690">
    <property type="term" value="F:3-deoxy-manno-octulosonate cytidylyltransferase activity"/>
    <property type="evidence" value="ECO:0007669"/>
    <property type="project" value="UniProtKB-UniRule"/>
</dbReference>
<dbReference type="PANTHER" id="PTHR42866:SF2">
    <property type="entry name" value="3-DEOXY-MANNO-OCTULOSONATE CYTIDYLYLTRANSFERASE, MITOCHONDRIAL"/>
    <property type="match status" value="1"/>
</dbReference>
<dbReference type="GO" id="GO:0009103">
    <property type="term" value="P:lipopolysaccharide biosynthetic process"/>
    <property type="evidence" value="ECO:0007669"/>
    <property type="project" value="UniProtKB-UniRule"/>
</dbReference>
<dbReference type="NCBIfam" id="NF009905">
    <property type="entry name" value="PRK13368.1"/>
    <property type="match status" value="1"/>
</dbReference>
<dbReference type="GO" id="GO:0005829">
    <property type="term" value="C:cytosol"/>
    <property type="evidence" value="ECO:0007669"/>
    <property type="project" value="TreeGrafter"/>
</dbReference>
<protein>
    <recommendedName>
        <fullName evidence="5">3-deoxy-manno-octulosonate cytidylyltransferase</fullName>
        <ecNumber evidence="5">2.7.7.38</ecNumber>
    </recommendedName>
    <alternativeName>
        <fullName evidence="5">CMP-2-keto-3-deoxyoctulosonic acid synthase</fullName>
        <shortName evidence="5">CKS</shortName>
        <shortName evidence="5">CMP-KDO synthase</shortName>
    </alternativeName>
</protein>
<dbReference type="Proteomes" id="UP000030661">
    <property type="component" value="Unassembled WGS sequence"/>
</dbReference>
<organism evidence="6">
    <name type="scientific">Vecturithrix granuli</name>
    <dbReference type="NCBI Taxonomy" id="1499967"/>
    <lineage>
        <taxon>Bacteria</taxon>
        <taxon>Candidatus Moduliflexota</taxon>
        <taxon>Candidatus Vecturitrichia</taxon>
        <taxon>Candidatus Vecturitrichales</taxon>
        <taxon>Candidatus Vecturitrichaceae</taxon>
        <taxon>Candidatus Vecturithrix</taxon>
    </lineage>
</organism>
<dbReference type="AlphaFoldDB" id="A0A081BUM9"/>